<reference evidence="1 2" key="1">
    <citation type="submission" date="2021-06" db="EMBL/GenBank/DDBJ databases">
        <authorList>
            <person name="Kallberg Y."/>
            <person name="Tangrot J."/>
            <person name="Rosling A."/>
        </authorList>
    </citation>
    <scope>NUCLEOTIDE SEQUENCE [LARGE SCALE GENOMIC DNA]</scope>
    <source>
        <strain evidence="1 2">120-4 pot B 10/14</strain>
    </source>
</reference>
<proteinExistence type="predicted"/>
<organism evidence="1 2">
    <name type="scientific">Gigaspora margarita</name>
    <dbReference type="NCBI Taxonomy" id="4874"/>
    <lineage>
        <taxon>Eukaryota</taxon>
        <taxon>Fungi</taxon>
        <taxon>Fungi incertae sedis</taxon>
        <taxon>Mucoromycota</taxon>
        <taxon>Glomeromycotina</taxon>
        <taxon>Glomeromycetes</taxon>
        <taxon>Diversisporales</taxon>
        <taxon>Gigasporaceae</taxon>
        <taxon>Gigaspora</taxon>
    </lineage>
</organism>
<dbReference type="Proteomes" id="UP000789901">
    <property type="component" value="Unassembled WGS sequence"/>
</dbReference>
<evidence type="ECO:0000313" key="1">
    <source>
        <dbReference type="EMBL" id="CAG8500049.1"/>
    </source>
</evidence>
<dbReference type="EMBL" id="CAJVQB010000647">
    <property type="protein sequence ID" value="CAG8500049.1"/>
    <property type="molecule type" value="Genomic_DNA"/>
</dbReference>
<comment type="caution">
    <text evidence="1">The sequence shown here is derived from an EMBL/GenBank/DDBJ whole genome shotgun (WGS) entry which is preliminary data.</text>
</comment>
<keyword evidence="2" id="KW-1185">Reference proteome</keyword>
<sequence length="71" mass="8270">MNIEQIDKLPKFKIILEENMNDFEIDIKETVQTEKCEIISAILIGIVSTFDKHDKIKMHKEYSLFGVNNKG</sequence>
<protein>
    <submittedName>
        <fullName evidence="1">26856_t:CDS:1</fullName>
    </submittedName>
</protein>
<evidence type="ECO:0000313" key="2">
    <source>
        <dbReference type="Proteomes" id="UP000789901"/>
    </source>
</evidence>
<gene>
    <name evidence="1" type="ORF">GMARGA_LOCUS2154</name>
</gene>
<accession>A0ABM8W1E3</accession>
<name>A0ABM8W1E3_GIGMA</name>